<feature type="compositionally biased region" description="Polar residues" evidence="13">
    <location>
        <begin position="518"/>
        <end position="543"/>
    </location>
</feature>
<keyword evidence="12" id="KW-0175">Coiled coil</keyword>
<evidence type="ECO:0000256" key="10">
    <source>
        <dbReference type="ARBA" id="ARBA00077188"/>
    </source>
</evidence>
<feature type="transmembrane region" description="Helical" evidence="14">
    <location>
        <begin position="139"/>
        <end position="157"/>
    </location>
</feature>
<keyword evidence="7" id="KW-0446">Lipid-binding</keyword>
<dbReference type="OrthoDB" id="5403181at2759"/>
<evidence type="ECO:0000256" key="4">
    <source>
        <dbReference type="ARBA" id="ARBA00022553"/>
    </source>
</evidence>
<feature type="compositionally biased region" description="Basic and acidic residues" evidence="13">
    <location>
        <begin position="544"/>
        <end position="556"/>
    </location>
</feature>
<sequence>MQLVEQRYDDLGSNSTAQMSRILKGSFLLNDQILAKRELFQDTSSMIDEESKNKDSFEMDGDQHEDSNQMHYPNQIVLELNEEEKERIAQAAKEDGENVQDQLQEKQHEFDQELVEFNLKFEQSIENHINSNAFTDRKIIGSLLGMSVFGGVGFLVFSGAITFGISGGVLGIVLGGVIGSRIRRKVDLKKLTVDQYLSFKITQIIKWTNKNYKKLDQLWFAILVEKVSNKIELNQLVLDFDGNQDAPRICRQKTCLKNFTSVLYIFYLIQLQQKSHIPTIEEFIKFEEVDQKKTIYKTFNFYIPFLQFLKLSKAFKKYQSMNIYKKLVALVYSHELINSIIRVVEESKTDQRFGFSLDHESVIFLPDEYDILETFKQAVNHKDNEPFALLKKRVIQYICIEELVEEQRREELEKRRFTNDLNNSHQQQHRNQNHSMYKENNSYNDDLKNVETQQRFLIQPEIQKFPPQFSLIKESPIKADFNTYGKGYEGPHHLNQVMDKQLSLARGDQEGVDEENISFRQRSQRQSLLDKQLSDESTTNNASEEQKQNNKYRLEDGMDAPPQIVKSRSVEPLDQDFTNLMRVAVEDVTSWEKACTGENISVYKKMTEGSPIVLLKAFALIKGVDPLTVFEVMSNQEIRRQWDKVVCGFEIIEDDPQLNLSVIYYMIKTPIGISNRDFVQQRKIKLDFPNDGMITMHFKSVKCSKCPEKPRTIRAETIISGYILEKIKNKDGSVDTAITIISQNDIKGIVPKAIVNMVSGKAPKQWVQNLVKGCTDYLNGVYTK</sequence>
<dbReference type="PROSITE" id="PS50848">
    <property type="entry name" value="START"/>
    <property type="match status" value="1"/>
</dbReference>
<feature type="compositionally biased region" description="Basic and acidic residues" evidence="13">
    <location>
        <begin position="49"/>
        <end position="68"/>
    </location>
</feature>
<evidence type="ECO:0000256" key="9">
    <source>
        <dbReference type="ARBA" id="ARBA00069061"/>
    </source>
</evidence>
<dbReference type="Gene3D" id="3.30.530.20">
    <property type="match status" value="1"/>
</dbReference>
<keyword evidence="3" id="KW-0963">Cytoplasm</keyword>
<keyword evidence="14" id="KW-1133">Transmembrane helix</keyword>
<evidence type="ECO:0000259" key="15">
    <source>
        <dbReference type="PROSITE" id="PS50848"/>
    </source>
</evidence>
<evidence type="ECO:0000256" key="14">
    <source>
        <dbReference type="SAM" id="Phobius"/>
    </source>
</evidence>
<dbReference type="GO" id="GO:0005829">
    <property type="term" value="C:cytosol"/>
    <property type="evidence" value="ECO:0007669"/>
    <property type="project" value="UniProtKB-ARBA"/>
</dbReference>
<evidence type="ECO:0000256" key="2">
    <source>
        <dbReference type="ARBA" id="ARBA00022448"/>
    </source>
</evidence>
<dbReference type="Pfam" id="PF01852">
    <property type="entry name" value="START"/>
    <property type="match status" value="1"/>
</dbReference>
<feature type="coiled-coil region" evidence="12">
    <location>
        <begin position="74"/>
        <end position="109"/>
    </location>
</feature>
<gene>
    <name evidence="16" type="primary">Contig4491.g4792</name>
    <name evidence="16" type="ORF">STYLEM_20919</name>
</gene>
<reference evidence="16 17" key="1">
    <citation type="submission" date="2014-06" db="EMBL/GenBank/DDBJ databases">
        <authorList>
            <person name="Swart Estienne"/>
        </authorList>
    </citation>
    <scope>NUCLEOTIDE SEQUENCE [LARGE SCALE GENOMIC DNA]</scope>
    <source>
        <strain evidence="16 17">130c</strain>
    </source>
</reference>
<evidence type="ECO:0000256" key="11">
    <source>
        <dbReference type="ARBA" id="ARBA00079049"/>
    </source>
</evidence>
<organism evidence="16 17">
    <name type="scientific">Stylonychia lemnae</name>
    <name type="common">Ciliate</name>
    <dbReference type="NCBI Taxonomy" id="5949"/>
    <lineage>
        <taxon>Eukaryota</taxon>
        <taxon>Sar</taxon>
        <taxon>Alveolata</taxon>
        <taxon>Ciliophora</taxon>
        <taxon>Intramacronucleata</taxon>
        <taxon>Spirotrichea</taxon>
        <taxon>Stichotrichia</taxon>
        <taxon>Sporadotrichida</taxon>
        <taxon>Oxytrichidae</taxon>
        <taxon>Stylonychinae</taxon>
        <taxon>Stylonychia</taxon>
    </lineage>
</organism>
<comment type="subunit">
    <text evidence="8">Interacts with ACOT13/THEM2.</text>
</comment>
<keyword evidence="5" id="KW-0007">Acetylation</keyword>
<evidence type="ECO:0000256" key="3">
    <source>
        <dbReference type="ARBA" id="ARBA00022490"/>
    </source>
</evidence>
<evidence type="ECO:0000256" key="8">
    <source>
        <dbReference type="ARBA" id="ARBA00063535"/>
    </source>
</evidence>
<feature type="region of interest" description="Disordered" evidence="13">
    <location>
        <begin position="45"/>
        <end position="68"/>
    </location>
</feature>
<dbReference type="PANTHER" id="PTHR19308">
    <property type="entry name" value="PHOSPHATIDYLCHOLINE TRANSFER PROTEIN"/>
    <property type="match status" value="1"/>
</dbReference>
<comment type="subcellular location">
    <subcellularLocation>
        <location evidence="1">Cytoplasm</location>
    </subcellularLocation>
</comment>
<evidence type="ECO:0000256" key="7">
    <source>
        <dbReference type="ARBA" id="ARBA00023121"/>
    </source>
</evidence>
<dbReference type="InterPro" id="IPR051213">
    <property type="entry name" value="START_lipid_transfer"/>
</dbReference>
<accession>A0A078BBI2</accession>
<keyword evidence="14" id="KW-0472">Membrane</keyword>
<evidence type="ECO:0000256" key="12">
    <source>
        <dbReference type="SAM" id="Coils"/>
    </source>
</evidence>
<keyword evidence="14" id="KW-0812">Transmembrane</keyword>
<dbReference type="EMBL" id="CCKQ01019724">
    <property type="protein sequence ID" value="CDW91759.1"/>
    <property type="molecule type" value="Genomic_DNA"/>
</dbReference>
<evidence type="ECO:0000313" key="17">
    <source>
        <dbReference type="Proteomes" id="UP000039865"/>
    </source>
</evidence>
<dbReference type="GO" id="GO:0006869">
    <property type="term" value="P:lipid transport"/>
    <property type="evidence" value="ECO:0007669"/>
    <property type="project" value="UniProtKB-KW"/>
</dbReference>
<dbReference type="AlphaFoldDB" id="A0A078BBI2"/>
<dbReference type="SMART" id="SM00234">
    <property type="entry name" value="START"/>
    <property type="match status" value="1"/>
</dbReference>
<evidence type="ECO:0000256" key="1">
    <source>
        <dbReference type="ARBA" id="ARBA00004496"/>
    </source>
</evidence>
<dbReference type="OMA" id="KMSHEYL"/>
<evidence type="ECO:0000256" key="5">
    <source>
        <dbReference type="ARBA" id="ARBA00022990"/>
    </source>
</evidence>
<keyword evidence="4" id="KW-0597">Phosphoprotein</keyword>
<name>A0A078BBI2_STYLE</name>
<keyword evidence="6" id="KW-0445">Lipid transport</keyword>
<evidence type="ECO:0000313" key="16">
    <source>
        <dbReference type="EMBL" id="CDW91759.1"/>
    </source>
</evidence>
<dbReference type="Proteomes" id="UP000039865">
    <property type="component" value="Unassembled WGS sequence"/>
</dbReference>
<evidence type="ECO:0000256" key="13">
    <source>
        <dbReference type="SAM" id="MobiDB-lite"/>
    </source>
</evidence>
<protein>
    <recommendedName>
        <fullName evidence="9">Phosphatidylcholine transfer protein</fullName>
    </recommendedName>
    <alternativeName>
        <fullName evidence="11">START domain-containing protein 2</fullName>
    </alternativeName>
    <alternativeName>
        <fullName evidence="10">StAR-related lipid transfer protein 2</fullName>
    </alternativeName>
</protein>
<keyword evidence="2" id="KW-0813">Transport</keyword>
<dbReference type="PANTHER" id="PTHR19308:SF14">
    <property type="entry name" value="START DOMAIN-CONTAINING PROTEIN"/>
    <property type="match status" value="1"/>
</dbReference>
<evidence type="ECO:0000256" key="6">
    <source>
        <dbReference type="ARBA" id="ARBA00023055"/>
    </source>
</evidence>
<dbReference type="InterPro" id="IPR002913">
    <property type="entry name" value="START_lipid-bd_dom"/>
</dbReference>
<feature type="region of interest" description="Disordered" evidence="13">
    <location>
        <begin position="518"/>
        <end position="558"/>
    </location>
</feature>
<dbReference type="SUPFAM" id="SSF55961">
    <property type="entry name" value="Bet v1-like"/>
    <property type="match status" value="1"/>
</dbReference>
<dbReference type="InterPro" id="IPR023393">
    <property type="entry name" value="START-like_dom_sf"/>
</dbReference>
<feature type="domain" description="START" evidence="15">
    <location>
        <begin position="579"/>
        <end position="779"/>
    </location>
</feature>
<dbReference type="InParanoid" id="A0A078BBI2"/>
<dbReference type="GO" id="GO:0008289">
    <property type="term" value="F:lipid binding"/>
    <property type="evidence" value="ECO:0007669"/>
    <property type="project" value="UniProtKB-KW"/>
</dbReference>
<keyword evidence="17" id="KW-1185">Reference proteome</keyword>
<dbReference type="CDD" id="cd00177">
    <property type="entry name" value="START"/>
    <property type="match status" value="1"/>
</dbReference>
<dbReference type="FunFam" id="3.30.530.20:FF:000017">
    <property type="entry name" value="Phosphatidylcholine transfer protein, putative"/>
    <property type="match status" value="1"/>
</dbReference>
<proteinExistence type="predicted"/>